<dbReference type="AlphaFoldDB" id="A0AA37UAY5"/>
<reference evidence="2 3" key="1">
    <citation type="journal article" date="2014" name="Int. J. Syst. Evol. Microbiol.">
        <title>Complete genome sequence of Corynebacterium casei LMG S-19264T (=DSM 44701T), isolated from a smear-ripened cheese.</title>
        <authorList>
            <consortium name="US DOE Joint Genome Institute (JGI-PGF)"/>
            <person name="Walter F."/>
            <person name="Albersmeier A."/>
            <person name="Kalinowski J."/>
            <person name="Ruckert C."/>
        </authorList>
    </citation>
    <scope>NUCLEOTIDE SEQUENCE [LARGE SCALE GENOMIC DNA]</scope>
    <source>
        <strain evidence="2 3">NBRC 111766</strain>
    </source>
</reference>
<dbReference type="Pfam" id="PF12728">
    <property type="entry name" value="HTH_17"/>
    <property type="match status" value="1"/>
</dbReference>
<organism evidence="2 3">
    <name type="scientific">Cypionkella aquatica</name>
    <dbReference type="NCBI Taxonomy" id="1756042"/>
    <lineage>
        <taxon>Bacteria</taxon>
        <taxon>Pseudomonadati</taxon>
        <taxon>Pseudomonadota</taxon>
        <taxon>Alphaproteobacteria</taxon>
        <taxon>Rhodobacterales</taxon>
        <taxon>Paracoccaceae</taxon>
        <taxon>Cypionkella</taxon>
    </lineage>
</organism>
<evidence type="ECO:0000259" key="1">
    <source>
        <dbReference type="Pfam" id="PF12728"/>
    </source>
</evidence>
<evidence type="ECO:0000313" key="3">
    <source>
        <dbReference type="Proteomes" id="UP001157355"/>
    </source>
</evidence>
<dbReference type="RefSeq" id="WP_284326593.1">
    <property type="nucleotide sequence ID" value="NZ_BSPP01000011.1"/>
</dbReference>
<dbReference type="InterPro" id="IPR009061">
    <property type="entry name" value="DNA-bd_dom_put_sf"/>
</dbReference>
<feature type="domain" description="Helix-turn-helix" evidence="1">
    <location>
        <begin position="11"/>
        <end position="56"/>
    </location>
</feature>
<dbReference type="Proteomes" id="UP001157355">
    <property type="component" value="Unassembled WGS sequence"/>
</dbReference>
<dbReference type="InterPro" id="IPR041657">
    <property type="entry name" value="HTH_17"/>
</dbReference>
<accession>A0AA37UAY5</accession>
<proteinExistence type="predicted"/>
<evidence type="ECO:0000313" key="2">
    <source>
        <dbReference type="EMBL" id="GLS88091.1"/>
    </source>
</evidence>
<dbReference type="SUPFAM" id="SSF46955">
    <property type="entry name" value="Putative DNA-binding domain"/>
    <property type="match status" value="1"/>
</dbReference>
<sequence length="77" mass="8745">MDNSLRLIRDTEAAALLGCSRATFWRRVKDGTIAKPLRIGGLTRWRESDLARVIDKAAALSAPEVKLQPRERKRIMQ</sequence>
<protein>
    <recommendedName>
        <fullName evidence="1">Helix-turn-helix domain-containing protein</fullName>
    </recommendedName>
</protein>
<comment type="caution">
    <text evidence="2">The sequence shown here is derived from an EMBL/GenBank/DDBJ whole genome shotgun (WGS) entry which is preliminary data.</text>
</comment>
<keyword evidence="3" id="KW-1185">Reference proteome</keyword>
<gene>
    <name evidence="2" type="ORF">GCM10010873_30650</name>
</gene>
<dbReference type="EMBL" id="BSPP01000011">
    <property type="protein sequence ID" value="GLS88091.1"/>
    <property type="molecule type" value="Genomic_DNA"/>
</dbReference>
<dbReference type="Gene3D" id="1.10.238.160">
    <property type="match status" value="1"/>
</dbReference>
<name>A0AA37UAY5_9RHOB</name>